<reference evidence="2 3" key="1">
    <citation type="submission" date="2013-11" db="EMBL/GenBank/DDBJ databases">
        <title>The Genome Sequence of Phytophthora parasitica P1976.</title>
        <authorList>
            <consortium name="The Broad Institute Genomics Platform"/>
            <person name="Russ C."/>
            <person name="Tyler B."/>
            <person name="Panabieres F."/>
            <person name="Shan W."/>
            <person name="Tripathy S."/>
            <person name="Grunwald N."/>
            <person name="Machado M."/>
            <person name="Johnson C.S."/>
            <person name="Walker B."/>
            <person name="Young S."/>
            <person name="Zeng Q."/>
            <person name="Gargeya S."/>
            <person name="Fitzgerald M."/>
            <person name="Haas B."/>
            <person name="Abouelleil A."/>
            <person name="Allen A.W."/>
            <person name="Alvarado L."/>
            <person name="Arachchi H.M."/>
            <person name="Berlin A.M."/>
            <person name="Chapman S.B."/>
            <person name="Gainer-Dewar J."/>
            <person name="Goldberg J."/>
            <person name="Griggs A."/>
            <person name="Gujja S."/>
            <person name="Hansen M."/>
            <person name="Howarth C."/>
            <person name="Imamovic A."/>
            <person name="Ireland A."/>
            <person name="Larimer J."/>
            <person name="McCowan C."/>
            <person name="Murphy C."/>
            <person name="Pearson M."/>
            <person name="Poon T.W."/>
            <person name="Priest M."/>
            <person name="Roberts A."/>
            <person name="Saif S."/>
            <person name="Shea T."/>
            <person name="Sisk P."/>
            <person name="Sykes S."/>
            <person name="Wortman J."/>
            <person name="Nusbaum C."/>
            <person name="Birren B."/>
        </authorList>
    </citation>
    <scope>NUCLEOTIDE SEQUENCE [LARGE SCALE GENOMIC DNA]</scope>
    <source>
        <strain evidence="2 3">P1976</strain>
    </source>
</reference>
<gene>
    <name evidence="2" type="ORF">F444_02792</name>
</gene>
<dbReference type="EMBL" id="ANJA01000554">
    <property type="protein sequence ID" value="ETO83130.1"/>
    <property type="molecule type" value="Genomic_DNA"/>
</dbReference>
<feature type="region of interest" description="Disordered" evidence="1">
    <location>
        <begin position="40"/>
        <end position="65"/>
    </location>
</feature>
<name>A0A081AW69_PHYNI</name>
<sequence length="115" mass="12358">MHATPLCYTSTNDFVTDMPAAAVPDAADTVPDITDIAIPDVEDTTPEPVPEATTTSAEVTTDDGTTAGRSLLDAFYSDNFLDALRRDRSFGPLESDDLNMGEADWLVGTLKRMKS</sequence>
<organism evidence="2 3">
    <name type="scientific">Phytophthora nicotianae P1976</name>
    <dbReference type="NCBI Taxonomy" id="1317066"/>
    <lineage>
        <taxon>Eukaryota</taxon>
        <taxon>Sar</taxon>
        <taxon>Stramenopiles</taxon>
        <taxon>Oomycota</taxon>
        <taxon>Peronosporomycetes</taxon>
        <taxon>Peronosporales</taxon>
        <taxon>Peronosporaceae</taxon>
        <taxon>Phytophthora</taxon>
    </lineage>
</organism>
<dbReference type="Proteomes" id="UP000028582">
    <property type="component" value="Unassembled WGS sequence"/>
</dbReference>
<proteinExistence type="predicted"/>
<evidence type="ECO:0000313" key="3">
    <source>
        <dbReference type="Proteomes" id="UP000028582"/>
    </source>
</evidence>
<accession>A0A081AW69</accession>
<dbReference type="AlphaFoldDB" id="A0A081AW69"/>
<evidence type="ECO:0000256" key="1">
    <source>
        <dbReference type="SAM" id="MobiDB-lite"/>
    </source>
</evidence>
<comment type="caution">
    <text evidence="2">The sequence shown here is derived from an EMBL/GenBank/DDBJ whole genome shotgun (WGS) entry which is preliminary data.</text>
</comment>
<evidence type="ECO:0000313" key="2">
    <source>
        <dbReference type="EMBL" id="ETO83130.1"/>
    </source>
</evidence>
<protein>
    <submittedName>
        <fullName evidence="2">Uncharacterized protein</fullName>
    </submittedName>
</protein>